<dbReference type="EMBL" id="NPIB01000021">
    <property type="protein sequence ID" value="PLC56972.1"/>
    <property type="molecule type" value="Genomic_DNA"/>
</dbReference>
<organism evidence="1 2">
    <name type="scientific">Photobacterium carnosum</name>
    <dbReference type="NCBI Taxonomy" id="2023717"/>
    <lineage>
        <taxon>Bacteria</taxon>
        <taxon>Pseudomonadati</taxon>
        <taxon>Pseudomonadota</taxon>
        <taxon>Gammaproteobacteria</taxon>
        <taxon>Vibrionales</taxon>
        <taxon>Vibrionaceae</taxon>
        <taxon>Photobacterium</taxon>
    </lineage>
</organism>
<dbReference type="RefSeq" id="WP_065190159.1">
    <property type="nucleotide sequence ID" value="NZ_JABJXE010000011.1"/>
</dbReference>
<accession>A0A2N4UPN5</accession>
<sequence>MNDTKTELARLCEDIKILTSTSESQSKIGLAGAIYALVKLFENNNNSFGYTGFIELMRRSGLPEFTMKYQSYRYNYNLGFLYQFSDQKLYCNCLRRGSEAKIKLQKLDLQAQTKVKDLISKQTFVTIADLEGYIRIASGECSLSKNEKKNKVEKLQQVITGLFPALENMVVYSDDMPRHFYVNFTTSMAETLWEQSIKEQSVDIQQLLLVNLQTLYFSLIDISAVLLDNRELIYIKKLAISSPLYKNIPLDTNIPDVLIALKREFLGMFKQEQLKALTDTLMKDVTDRKALFEYMTARNVMRTKDELALAFREFY</sequence>
<protein>
    <submittedName>
        <fullName evidence="1">Uncharacterized protein</fullName>
    </submittedName>
</protein>
<dbReference type="Proteomes" id="UP000234420">
    <property type="component" value="Unassembled WGS sequence"/>
</dbReference>
<comment type="caution">
    <text evidence="1">The sequence shown here is derived from an EMBL/GenBank/DDBJ whole genome shotgun (WGS) entry which is preliminary data.</text>
</comment>
<evidence type="ECO:0000313" key="2">
    <source>
        <dbReference type="Proteomes" id="UP000234420"/>
    </source>
</evidence>
<name>A0A2N4UPN5_9GAMM</name>
<reference evidence="1 2" key="1">
    <citation type="journal article" date="2018" name="Syst. Appl. Microbiol.">
        <title>Photobacterium carnosum sp. nov., isolated from spoiled modified atmosphere packaged poultry meat.</title>
        <authorList>
            <person name="Hilgarth M."/>
            <person name="Fuertes S."/>
            <person name="Ehrmann M."/>
            <person name="Vogel R.F."/>
        </authorList>
    </citation>
    <scope>NUCLEOTIDE SEQUENCE [LARGE SCALE GENOMIC DNA]</scope>
    <source>
        <strain evidence="1 2">TMW 2.2021</strain>
    </source>
</reference>
<dbReference type="AlphaFoldDB" id="A0A2N4UPN5"/>
<keyword evidence="2" id="KW-1185">Reference proteome</keyword>
<proteinExistence type="predicted"/>
<gene>
    <name evidence="1" type="ORF">CIK00_15260</name>
</gene>
<evidence type="ECO:0000313" key="1">
    <source>
        <dbReference type="EMBL" id="PLC56972.1"/>
    </source>
</evidence>